<proteinExistence type="predicted"/>
<protein>
    <submittedName>
        <fullName evidence="1 2">Uncharacterized protein</fullName>
    </submittedName>
</protein>
<evidence type="ECO:0000313" key="1">
    <source>
        <dbReference type="EMBL" id="KEH29675.1"/>
    </source>
</evidence>
<accession>A0A072UUW8</accession>
<dbReference type="HOGENOM" id="CLU_1888840_0_0_1"/>
<keyword evidence="3" id="KW-1185">Reference proteome</keyword>
<evidence type="ECO:0000313" key="3">
    <source>
        <dbReference type="Proteomes" id="UP000002051"/>
    </source>
</evidence>
<reference evidence="1 3" key="2">
    <citation type="journal article" date="2014" name="BMC Genomics">
        <title>An improved genome release (version Mt4.0) for the model legume Medicago truncatula.</title>
        <authorList>
            <person name="Tang H."/>
            <person name="Krishnakumar V."/>
            <person name="Bidwell S."/>
            <person name="Rosen B."/>
            <person name="Chan A."/>
            <person name="Zhou S."/>
            <person name="Gentzbittel L."/>
            <person name="Childs K.L."/>
            <person name="Yandell M."/>
            <person name="Gundlach H."/>
            <person name="Mayer K.F."/>
            <person name="Schwartz D.C."/>
            <person name="Town C.D."/>
        </authorList>
    </citation>
    <scope>GENOME REANNOTATION</scope>
    <source>
        <strain evidence="1">A17</strain>
        <strain evidence="2 3">cv. Jemalong A17</strain>
    </source>
</reference>
<reference evidence="1 3" key="1">
    <citation type="journal article" date="2011" name="Nature">
        <title>The Medicago genome provides insight into the evolution of rhizobial symbioses.</title>
        <authorList>
            <person name="Young N.D."/>
            <person name="Debelle F."/>
            <person name="Oldroyd G.E."/>
            <person name="Geurts R."/>
            <person name="Cannon S.B."/>
            <person name="Udvardi M.K."/>
            <person name="Benedito V.A."/>
            <person name="Mayer K.F."/>
            <person name="Gouzy J."/>
            <person name="Schoof H."/>
            <person name="Van de Peer Y."/>
            <person name="Proost S."/>
            <person name="Cook D.R."/>
            <person name="Meyers B.C."/>
            <person name="Spannagl M."/>
            <person name="Cheung F."/>
            <person name="De Mita S."/>
            <person name="Krishnakumar V."/>
            <person name="Gundlach H."/>
            <person name="Zhou S."/>
            <person name="Mudge J."/>
            <person name="Bharti A.K."/>
            <person name="Murray J.D."/>
            <person name="Naoumkina M.A."/>
            <person name="Rosen B."/>
            <person name="Silverstein K.A."/>
            <person name="Tang H."/>
            <person name="Rombauts S."/>
            <person name="Zhao P.X."/>
            <person name="Zhou P."/>
            <person name="Barbe V."/>
            <person name="Bardou P."/>
            <person name="Bechner M."/>
            <person name="Bellec A."/>
            <person name="Berger A."/>
            <person name="Berges H."/>
            <person name="Bidwell S."/>
            <person name="Bisseling T."/>
            <person name="Choisne N."/>
            <person name="Couloux A."/>
            <person name="Denny R."/>
            <person name="Deshpande S."/>
            <person name="Dai X."/>
            <person name="Doyle J.J."/>
            <person name="Dudez A.M."/>
            <person name="Farmer A.D."/>
            <person name="Fouteau S."/>
            <person name="Franken C."/>
            <person name="Gibelin C."/>
            <person name="Gish J."/>
            <person name="Goldstein S."/>
            <person name="Gonzalez A.J."/>
            <person name="Green P.J."/>
            <person name="Hallab A."/>
            <person name="Hartog M."/>
            <person name="Hua A."/>
            <person name="Humphray S.J."/>
            <person name="Jeong D.H."/>
            <person name="Jing Y."/>
            <person name="Jocker A."/>
            <person name="Kenton S.M."/>
            <person name="Kim D.J."/>
            <person name="Klee K."/>
            <person name="Lai H."/>
            <person name="Lang C."/>
            <person name="Lin S."/>
            <person name="Macmil S.L."/>
            <person name="Magdelenat G."/>
            <person name="Matthews L."/>
            <person name="McCorrison J."/>
            <person name="Monaghan E.L."/>
            <person name="Mun J.H."/>
            <person name="Najar F.Z."/>
            <person name="Nicholson C."/>
            <person name="Noirot C."/>
            <person name="O'Bleness M."/>
            <person name="Paule C.R."/>
            <person name="Poulain J."/>
            <person name="Prion F."/>
            <person name="Qin B."/>
            <person name="Qu C."/>
            <person name="Retzel E.F."/>
            <person name="Riddle C."/>
            <person name="Sallet E."/>
            <person name="Samain S."/>
            <person name="Samson N."/>
            <person name="Sanders I."/>
            <person name="Saurat O."/>
            <person name="Scarpelli C."/>
            <person name="Schiex T."/>
            <person name="Segurens B."/>
            <person name="Severin A.J."/>
            <person name="Sherrier D.J."/>
            <person name="Shi R."/>
            <person name="Sims S."/>
            <person name="Singer S.R."/>
            <person name="Sinharoy S."/>
            <person name="Sterck L."/>
            <person name="Viollet A."/>
            <person name="Wang B.B."/>
            <person name="Wang K."/>
            <person name="Wang M."/>
            <person name="Wang X."/>
            <person name="Warfsmann J."/>
            <person name="Weissenbach J."/>
            <person name="White D.D."/>
            <person name="White J.D."/>
            <person name="Wiley G.B."/>
            <person name="Wincker P."/>
            <person name="Xing Y."/>
            <person name="Yang L."/>
            <person name="Yao Z."/>
            <person name="Ying F."/>
            <person name="Zhai J."/>
            <person name="Zhou L."/>
            <person name="Zuber A."/>
            <person name="Denarie J."/>
            <person name="Dixon R.A."/>
            <person name="May G.D."/>
            <person name="Schwartz D.C."/>
            <person name="Rogers J."/>
            <person name="Quetier F."/>
            <person name="Town C.D."/>
            <person name="Roe B.A."/>
        </authorList>
    </citation>
    <scope>NUCLEOTIDE SEQUENCE [LARGE SCALE GENOMIC DNA]</scope>
    <source>
        <strain evidence="1">A17</strain>
        <strain evidence="2 3">cv. Jemalong A17</strain>
    </source>
</reference>
<sequence length="135" mass="15417">MGVETHDLATRNITFCQGQNPCQKDKIPGKRDICEGKNEGQMAWQKRSSQTLCQGLHPWQKNEGLNPWQIAMLSPWHVPSLSSAASCTSDYDRRLTEVTSHNSKKPGTCEGFNPCQMSFFFFKILFLSKRIFFIN</sequence>
<dbReference type="EMBL" id="CM001220">
    <property type="protein sequence ID" value="KEH29675.1"/>
    <property type="molecule type" value="Genomic_DNA"/>
</dbReference>
<dbReference type="EnsemblPlants" id="KEH29675">
    <property type="protein sequence ID" value="KEH29675"/>
    <property type="gene ID" value="MTR_4g047975"/>
</dbReference>
<gene>
    <name evidence="1" type="ordered locus">MTR_4g047975</name>
</gene>
<dbReference type="Proteomes" id="UP000002051">
    <property type="component" value="Chromosome 4"/>
</dbReference>
<dbReference type="AlphaFoldDB" id="A0A072UUW8"/>
<evidence type="ECO:0000313" key="2">
    <source>
        <dbReference type="EnsemblPlants" id="KEH29675"/>
    </source>
</evidence>
<name>A0A072UUW8_MEDTR</name>
<organism evidence="1 3">
    <name type="scientific">Medicago truncatula</name>
    <name type="common">Barrel medic</name>
    <name type="synonym">Medicago tribuloides</name>
    <dbReference type="NCBI Taxonomy" id="3880"/>
    <lineage>
        <taxon>Eukaryota</taxon>
        <taxon>Viridiplantae</taxon>
        <taxon>Streptophyta</taxon>
        <taxon>Embryophyta</taxon>
        <taxon>Tracheophyta</taxon>
        <taxon>Spermatophyta</taxon>
        <taxon>Magnoliopsida</taxon>
        <taxon>eudicotyledons</taxon>
        <taxon>Gunneridae</taxon>
        <taxon>Pentapetalae</taxon>
        <taxon>rosids</taxon>
        <taxon>fabids</taxon>
        <taxon>Fabales</taxon>
        <taxon>Fabaceae</taxon>
        <taxon>Papilionoideae</taxon>
        <taxon>50 kb inversion clade</taxon>
        <taxon>NPAAA clade</taxon>
        <taxon>Hologalegina</taxon>
        <taxon>IRL clade</taxon>
        <taxon>Trifolieae</taxon>
        <taxon>Medicago</taxon>
    </lineage>
</organism>
<reference evidence="2" key="3">
    <citation type="submission" date="2015-04" db="UniProtKB">
        <authorList>
            <consortium name="EnsemblPlants"/>
        </authorList>
    </citation>
    <scope>IDENTIFICATION</scope>
    <source>
        <strain evidence="2">cv. Jemalong A17</strain>
    </source>
</reference>